<dbReference type="AlphaFoldDB" id="A0A4Z2B5Z8"/>
<dbReference type="GO" id="GO:0061630">
    <property type="term" value="F:ubiquitin protein ligase activity"/>
    <property type="evidence" value="ECO:0007669"/>
    <property type="project" value="UniProtKB-EC"/>
</dbReference>
<keyword evidence="9" id="KW-0539">Nucleus</keyword>
<evidence type="ECO:0000256" key="1">
    <source>
        <dbReference type="ARBA" id="ARBA00000900"/>
    </source>
</evidence>
<evidence type="ECO:0000256" key="12">
    <source>
        <dbReference type="SAM" id="MobiDB-lite"/>
    </source>
</evidence>
<dbReference type="Pfam" id="PF00643">
    <property type="entry name" value="zf-B_box"/>
    <property type="match status" value="1"/>
</dbReference>
<dbReference type="SUPFAM" id="SSF57845">
    <property type="entry name" value="B-box zinc-binding domain"/>
    <property type="match status" value="1"/>
</dbReference>
<proteinExistence type="predicted"/>
<dbReference type="PANTHER" id="PTHR24099">
    <property type="entry name" value="E3 UBIQUITIN-PROTEIN LIGASE TRIM36-RELATED"/>
    <property type="match status" value="1"/>
</dbReference>
<dbReference type="Gene3D" id="3.30.160.60">
    <property type="entry name" value="Classic Zinc Finger"/>
    <property type="match status" value="1"/>
</dbReference>
<dbReference type="InterPro" id="IPR017903">
    <property type="entry name" value="COS_domain"/>
</dbReference>
<keyword evidence="4" id="KW-0808">Transferase</keyword>
<evidence type="ECO:0000313" key="15">
    <source>
        <dbReference type="EMBL" id="TNM86330.1"/>
    </source>
</evidence>
<protein>
    <recommendedName>
        <fullName evidence="3">RING-type E3 ubiquitin transferase</fullName>
        <ecNumber evidence="3">2.3.2.27</ecNumber>
    </recommendedName>
</protein>
<feature type="domain" description="B box-type" evidence="13">
    <location>
        <begin position="130"/>
        <end position="172"/>
    </location>
</feature>
<evidence type="ECO:0000256" key="2">
    <source>
        <dbReference type="ARBA" id="ARBA00004123"/>
    </source>
</evidence>
<comment type="caution">
    <text evidence="15">The sequence shown here is derived from an EMBL/GenBank/DDBJ whole genome shotgun (WGS) entry which is preliminary data.</text>
</comment>
<keyword evidence="5" id="KW-0479">Metal-binding</keyword>
<evidence type="ECO:0000256" key="10">
    <source>
        <dbReference type="PROSITE-ProRule" id="PRU00024"/>
    </source>
</evidence>
<comment type="subcellular location">
    <subcellularLocation>
        <location evidence="2">Nucleus</location>
    </subcellularLocation>
</comment>
<dbReference type="GO" id="GO:0008270">
    <property type="term" value="F:zinc ion binding"/>
    <property type="evidence" value="ECO:0007669"/>
    <property type="project" value="UniProtKB-KW"/>
</dbReference>
<evidence type="ECO:0000259" key="14">
    <source>
        <dbReference type="PROSITE" id="PS51262"/>
    </source>
</evidence>
<sequence length="404" mass="45673">MQMRVLGQDHVAEQDRRKCGSTAMSEPAEPTSLQDGGSRGSAEGGPAVTMLHKHLICPICHEVFNKPVARTTMTVNSGHFRCPSCRQEVVLDRHGVYGLQRNLLVESIIDIYNQEISNNISCVPSPVSPDQPLRCSIHKTERVNIYCLTCGLLTCSLCKVFGAHQSCQVAPLSHIYQQKKDELHDHVASLTELNHKIQSVIKQLEDTCASVTESSDLQKQRVCDKFQQVFSILEERQQVMTQQLKSEQEEKTSRIQALMHCYENHVEANRKLLEQASHSIKEEDLVTFVQSSRELIAKVTEASHCLPPESLEPAAERLTEYRYNFSRQERALRSISFHKGDISILLEWRKSITTYGCKSSKSATDNGGCEDFLLNWTYETDIHVDVDIFLVVMCQVKKTGYCSL</sequence>
<name>A0A4Z2B5Z8_9TELE</name>
<feature type="domain" description="COS" evidence="14">
    <location>
        <begin position="280"/>
        <end position="338"/>
    </location>
</feature>
<dbReference type="GO" id="GO:0005634">
    <property type="term" value="C:nucleus"/>
    <property type="evidence" value="ECO:0007669"/>
    <property type="project" value="UniProtKB-SubCell"/>
</dbReference>
<dbReference type="InterPro" id="IPR050617">
    <property type="entry name" value="E3_ligase_FN3/SPRY"/>
</dbReference>
<evidence type="ECO:0000256" key="3">
    <source>
        <dbReference type="ARBA" id="ARBA00012483"/>
    </source>
</evidence>
<dbReference type="EC" id="2.3.2.27" evidence="3"/>
<dbReference type="InterPro" id="IPR000315">
    <property type="entry name" value="Znf_B-box"/>
</dbReference>
<keyword evidence="7" id="KW-0862">Zinc</keyword>
<evidence type="ECO:0000259" key="13">
    <source>
        <dbReference type="PROSITE" id="PS50119"/>
    </source>
</evidence>
<dbReference type="GO" id="GO:0005737">
    <property type="term" value="C:cytoplasm"/>
    <property type="evidence" value="ECO:0007669"/>
    <property type="project" value="TreeGrafter"/>
</dbReference>
<feature type="coiled-coil region" evidence="11">
    <location>
        <begin position="187"/>
        <end position="250"/>
    </location>
</feature>
<dbReference type="Proteomes" id="UP000516260">
    <property type="component" value="Chromosome 7"/>
</dbReference>
<evidence type="ECO:0000256" key="4">
    <source>
        <dbReference type="ARBA" id="ARBA00022679"/>
    </source>
</evidence>
<dbReference type="SUPFAM" id="SSF57850">
    <property type="entry name" value="RING/U-box"/>
    <property type="match status" value="1"/>
</dbReference>
<organism evidence="15 16">
    <name type="scientific">Takifugu bimaculatus</name>
    <dbReference type="NCBI Taxonomy" id="433685"/>
    <lineage>
        <taxon>Eukaryota</taxon>
        <taxon>Metazoa</taxon>
        <taxon>Chordata</taxon>
        <taxon>Craniata</taxon>
        <taxon>Vertebrata</taxon>
        <taxon>Euteleostomi</taxon>
        <taxon>Actinopterygii</taxon>
        <taxon>Neopterygii</taxon>
        <taxon>Teleostei</taxon>
        <taxon>Neoteleostei</taxon>
        <taxon>Acanthomorphata</taxon>
        <taxon>Eupercaria</taxon>
        <taxon>Tetraodontiformes</taxon>
        <taxon>Tetradontoidea</taxon>
        <taxon>Tetraodontidae</taxon>
        <taxon>Takifugu</taxon>
    </lineage>
</organism>
<feature type="region of interest" description="Disordered" evidence="12">
    <location>
        <begin position="1"/>
        <end position="45"/>
    </location>
</feature>
<accession>A0A4Z2B5Z8</accession>
<evidence type="ECO:0000256" key="6">
    <source>
        <dbReference type="ARBA" id="ARBA00022771"/>
    </source>
</evidence>
<comment type="catalytic activity">
    <reaction evidence="1">
        <text>S-ubiquitinyl-[E2 ubiquitin-conjugating enzyme]-L-cysteine + [acceptor protein]-L-lysine = [E2 ubiquitin-conjugating enzyme]-L-cysteine + N(6)-ubiquitinyl-[acceptor protein]-L-lysine.</text>
        <dbReference type="EC" id="2.3.2.27"/>
    </reaction>
</comment>
<dbReference type="InterPro" id="IPR013083">
    <property type="entry name" value="Znf_RING/FYVE/PHD"/>
</dbReference>
<keyword evidence="8 11" id="KW-0175">Coiled coil</keyword>
<dbReference type="PROSITE" id="PS51262">
    <property type="entry name" value="COS"/>
    <property type="match status" value="1"/>
</dbReference>
<evidence type="ECO:0000256" key="9">
    <source>
        <dbReference type="ARBA" id="ARBA00023242"/>
    </source>
</evidence>
<dbReference type="SMART" id="SM00336">
    <property type="entry name" value="BBOX"/>
    <property type="match status" value="1"/>
</dbReference>
<keyword evidence="6 10" id="KW-0863">Zinc-finger</keyword>
<evidence type="ECO:0000256" key="5">
    <source>
        <dbReference type="ARBA" id="ARBA00022723"/>
    </source>
</evidence>
<evidence type="ECO:0000256" key="7">
    <source>
        <dbReference type="ARBA" id="ARBA00022833"/>
    </source>
</evidence>
<reference evidence="15 16" key="1">
    <citation type="submission" date="2019-04" db="EMBL/GenBank/DDBJ databases">
        <title>The sequence and de novo assembly of Takifugu bimaculatus genome using PacBio and Hi-C technologies.</title>
        <authorList>
            <person name="Xu P."/>
            <person name="Liu B."/>
            <person name="Zhou Z."/>
        </authorList>
    </citation>
    <scope>NUCLEOTIDE SEQUENCE [LARGE SCALE GENOMIC DNA]</scope>
    <source>
        <strain evidence="15">TB-2018</strain>
        <tissue evidence="15">Muscle</tissue>
    </source>
</reference>
<evidence type="ECO:0000313" key="16">
    <source>
        <dbReference type="Proteomes" id="UP000516260"/>
    </source>
</evidence>
<dbReference type="PROSITE" id="PS50119">
    <property type="entry name" value="ZF_BBOX"/>
    <property type="match status" value="1"/>
</dbReference>
<keyword evidence="16" id="KW-1185">Reference proteome</keyword>
<evidence type="ECO:0000256" key="11">
    <source>
        <dbReference type="SAM" id="Coils"/>
    </source>
</evidence>
<dbReference type="Gene3D" id="3.30.40.10">
    <property type="entry name" value="Zinc/RING finger domain, C3HC4 (zinc finger)"/>
    <property type="match status" value="1"/>
</dbReference>
<dbReference type="PANTHER" id="PTHR24099:SF17">
    <property type="entry name" value="TRIPARTITE MOTIF CONTAINING 55"/>
    <property type="match status" value="1"/>
</dbReference>
<evidence type="ECO:0000256" key="8">
    <source>
        <dbReference type="ARBA" id="ARBA00023054"/>
    </source>
</evidence>
<dbReference type="GO" id="GO:0070507">
    <property type="term" value="P:regulation of microtubule cytoskeleton organization"/>
    <property type="evidence" value="ECO:0007669"/>
    <property type="project" value="TreeGrafter"/>
</dbReference>
<gene>
    <name evidence="15" type="ORF">fugu_006560</name>
</gene>
<dbReference type="EMBL" id="SWLE01000020">
    <property type="protein sequence ID" value="TNM86330.1"/>
    <property type="molecule type" value="Genomic_DNA"/>
</dbReference>
<dbReference type="Gene3D" id="1.20.5.170">
    <property type="match status" value="1"/>
</dbReference>